<reference evidence="3" key="1">
    <citation type="submission" date="2016-10" db="EMBL/GenBank/DDBJ databases">
        <authorList>
            <person name="Varghese N."/>
            <person name="Submissions S."/>
        </authorList>
    </citation>
    <scope>NUCLEOTIDE SEQUENCE [LARGE SCALE GENOMIC DNA]</scope>
    <source>
        <strain evidence="3">KH1P1</strain>
    </source>
</reference>
<evidence type="ECO:0000313" key="3">
    <source>
        <dbReference type="Proteomes" id="UP000199820"/>
    </source>
</evidence>
<name>A0A1I0AEQ8_9FIRM</name>
<dbReference type="RefSeq" id="WP_074647905.1">
    <property type="nucleotide sequence ID" value="NZ_FOIL01000002.1"/>
</dbReference>
<dbReference type="SUPFAM" id="SSF55729">
    <property type="entry name" value="Acyl-CoA N-acyltransferases (Nat)"/>
    <property type="match status" value="1"/>
</dbReference>
<accession>A0A1I0AEQ8</accession>
<dbReference type="InterPro" id="IPR051531">
    <property type="entry name" value="N-acetyltransferase"/>
</dbReference>
<dbReference type="EMBL" id="FOIL01000002">
    <property type="protein sequence ID" value="SES92739.1"/>
    <property type="molecule type" value="Genomic_DNA"/>
</dbReference>
<keyword evidence="3" id="KW-1185">Reference proteome</keyword>
<dbReference type="InterPro" id="IPR016181">
    <property type="entry name" value="Acyl_CoA_acyltransferase"/>
</dbReference>
<dbReference type="InterPro" id="IPR000182">
    <property type="entry name" value="GNAT_dom"/>
</dbReference>
<evidence type="ECO:0000313" key="2">
    <source>
        <dbReference type="EMBL" id="SES92739.1"/>
    </source>
</evidence>
<sequence length="183" mass="21069">MNHCGTKRLETDRIILRRFSTEDAEAMYRNWASDSEVTEYLTWPAHTSVEDSREALKEWTASYSRKDYYQWAIVLKSHGNDPIGSIGAGNLNDDIDMVHIGYCLGKAWWHQGIMSEALKAVIKFFFDEVGANRIESRHDPRNPHSGMVMKKCGMKYEGTLRESDRNNQGVCDACWYAILKSEH</sequence>
<proteinExistence type="predicted"/>
<dbReference type="PANTHER" id="PTHR43792">
    <property type="entry name" value="GNAT FAMILY, PUTATIVE (AFU_ORTHOLOGUE AFUA_3G00765)-RELATED-RELATED"/>
    <property type="match status" value="1"/>
</dbReference>
<feature type="domain" description="N-acetyltransferase" evidence="1">
    <location>
        <begin position="14"/>
        <end position="181"/>
    </location>
</feature>
<dbReference type="GO" id="GO:0016747">
    <property type="term" value="F:acyltransferase activity, transferring groups other than amino-acyl groups"/>
    <property type="evidence" value="ECO:0007669"/>
    <property type="project" value="InterPro"/>
</dbReference>
<gene>
    <name evidence="2" type="ORF">SAMN04487771_10027</name>
</gene>
<dbReference type="OrthoDB" id="9785602at2"/>
<dbReference type="Pfam" id="PF13302">
    <property type="entry name" value="Acetyltransf_3"/>
    <property type="match status" value="1"/>
</dbReference>
<organism evidence="2 3">
    <name type="scientific">[Clostridium] aminophilum</name>
    <dbReference type="NCBI Taxonomy" id="1526"/>
    <lineage>
        <taxon>Bacteria</taxon>
        <taxon>Bacillati</taxon>
        <taxon>Bacillota</taxon>
        <taxon>Clostridia</taxon>
        <taxon>Lachnospirales</taxon>
        <taxon>Lachnospiraceae</taxon>
    </lineage>
</organism>
<protein>
    <submittedName>
        <fullName evidence="2">Ribosomal-protein-alanine N-acetyltransferase</fullName>
    </submittedName>
</protein>
<dbReference type="AlphaFoldDB" id="A0A1I0AEQ8"/>
<dbReference type="PROSITE" id="PS51186">
    <property type="entry name" value="GNAT"/>
    <property type="match status" value="1"/>
</dbReference>
<dbReference type="Gene3D" id="3.40.630.30">
    <property type="match status" value="1"/>
</dbReference>
<dbReference type="Proteomes" id="UP000199820">
    <property type="component" value="Unassembled WGS sequence"/>
</dbReference>
<evidence type="ECO:0000259" key="1">
    <source>
        <dbReference type="PROSITE" id="PS51186"/>
    </source>
</evidence>
<dbReference type="STRING" id="1526.SAMN02910262_02200"/>
<keyword evidence="2" id="KW-0808">Transferase</keyword>